<proteinExistence type="predicted"/>
<feature type="region of interest" description="Disordered" evidence="1">
    <location>
        <begin position="1"/>
        <end position="36"/>
    </location>
</feature>
<name>A0A5B7HQE4_PORTR</name>
<protein>
    <submittedName>
        <fullName evidence="2">Uncharacterized protein</fullName>
    </submittedName>
</protein>
<accession>A0A5B7HQE4</accession>
<gene>
    <name evidence="2" type="ORF">E2C01_065734</name>
</gene>
<sequence length="67" mass="7565">METRHGAEGVNEPLPRGRKPLPTLRPAPGFEPVRLETPETPKRSWFHCMYHGKNNEALRSNAVSSEV</sequence>
<organism evidence="2 3">
    <name type="scientific">Portunus trituberculatus</name>
    <name type="common">Swimming crab</name>
    <name type="synonym">Neptunus trituberculatus</name>
    <dbReference type="NCBI Taxonomy" id="210409"/>
    <lineage>
        <taxon>Eukaryota</taxon>
        <taxon>Metazoa</taxon>
        <taxon>Ecdysozoa</taxon>
        <taxon>Arthropoda</taxon>
        <taxon>Crustacea</taxon>
        <taxon>Multicrustacea</taxon>
        <taxon>Malacostraca</taxon>
        <taxon>Eumalacostraca</taxon>
        <taxon>Eucarida</taxon>
        <taxon>Decapoda</taxon>
        <taxon>Pleocyemata</taxon>
        <taxon>Brachyura</taxon>
        <taxon>Eubrachyura</taxon>
        <taxon>Portunoidea</taxon>
        <taxon>Portunidae</taxon>
        <taxon>Portuninae</taxon>
        <taxon>Portunus</taxon>
    </lineage>
</organism>
<dbReference type="Proteomes" id="UP000324222">
    <property type="component" value="Unassembled WGS sequence"/>
</dbReference>
<dbReference type="AlphaFoldDB" id="A0A5B7HQE4"/>
<evidence type="ECO:0000313" key="3">
    <source>
        <dbReference type="Proteomes" id="UP000324222"/>
    </source>
</evidence>
<keyword evidence="3" id="KW-1185">Reference proteome</keyword>
<dbReference type="EMBL" id="VSRR010032918">
    <property type="protein sequence ID" value="MPC71457.1"/>
    <property type="molecule type" value="Genomic_DNA"/>
</dbReference>
<comment type="caution">
    <text evidence="2">The sequence shown here is derived from an EMBL/GenBank/DDBJ whole genome shotgun (WGS) entry which is preliminary data.</text>
</comment>
<reference evidence="2 3" key="1">
    <citation type="submission" date="2019-05" db="EMBL/GenBank/DDBJ databases">
        <title>Another draft genome of Portunus trituberculatus and its Hox gene families provides insights of decapod evolution.</title>
        <authorList>
            <person name="Jeong J.-H."/>
            <person name="Song I."/>
            <person name="Kim S."/>
            <person name="Choi T."/>
            <person name="Kim D."/>
            <person name="Ryu S."/>
            <person name="Kim W."/>
        </authorList>
    </citation>
    <scope>NUCLEOTIDE SEQUENCE [LARGE SCALE GENOMIC DNA]</scope>
    <source>
        <tissue evidence="2">Muscle</tissue>
    </source>
</reference>
<evidence type="ECO:0000313" key="2">
    <source>
        <dbReference type="EMBL" id="MPC71457.1"/>
    </source>
</evidence>
<evidence type="ECO:0000256" key="1">
    <source>
        <dbReference type="SAM" id="MobiDB-lite"/>
    </source>
</evidence>